<dbReference type="EMBL" id="WIND01000003">
    <property type="protein sequence ID" value="MSU89390.1"/>
    <property type="molecule type" value="Genomic_DNA"/>
</dbReference>
<reference evidence="1 2" key="1">
    <citation type="submission" date="2019-10" db="EMBL/GenBank/DDBJ databases">
        <title>Cognatihalovulum marinum gen. nov. sp. nov., a new member of the family Rhodobacteraceae isolated from deep seawater of the Northwest Indian Ocean.</title>
        <authorList>
            <person name="Ruan C."/>
            <person name="Wang J."/>
            <person name="Zheng X."/>
            <person name="Song L."/>
            <person name="Zhu Y."/>
            <person name="Huang Y."/>
            <person name="Lu Z."/>
            <person name="Du W."/>
            <person name="Huang L."/>
            <person name="Dai X."/>
        </authorList>
    </citation>
    <scope>NUCLEOTIDE SEQUENCE [LARGE SCALE GENOMIC DNA]</scope>
    <source>
        <strain evidence="1 2">2CG4</strain>
    </source>
</reference>
<gene>
    <name evidence="1" type="ORF">GE300_07125</name>
</gene>
<name>A0A6L5YZS9_9RHOB</name>
<organism evidence="1 2">
    <name type="scientific">Halovulum marinum</name>
    <dbReference type="NCBI Taxonomy" id="2662447"/>
    <lineage>
        <taxon>Bacteria</taxon>
        <taxon>Pseudomonadati</taxon>
        <taxon>Pseudomonadota</taxon>
        <taxon>Alphaproteobacteria</taxon>
        <taxon>Rhodobacterales</taxon>
        <taxon>Paracoccaceae</taxon>
        <taxon>Halovulum</taxon>
    </lineage>
</organism>
<protein>
    <submittedName>
        <fullName evidence="1">Uncharacterized protein</fullName>
    </submittedName>
</protein>
<keyword evidence="2" id="KW-1185">Reference proteome</keyword>
<accession>A0A6L5YZS9</accession>
<proteinExistence type="predicted"/>
<dbReference type="Proteomes" id="UP000474957">
    <property type="component" value="Unassembled WGS sequence"/>
</dbReference>
<comment type="caution">
    <text evidence="1">The sequence shown here is derived from an EMBL/GenBank/DDBJ whole genome shotgun (WGS) entry which is preliminary data.</text>
</comment>
<evidence type="ECO:0000313" key="2">
    <source>
        <dbReference type="Proteomes" id="UP000474957"/>
    </source>
</evidence>
<dbReference type="RefSeq" id="WP_154445864.1">
    <property type="nucleotide sequence ID" value="NZ_WIND01000003.1"/>
</dbReference>
<dbReference type="AlphaFoldDB" id="A0A6L5YZS9"/>
<evidence type="ECO:0000313" key="1">
    <source>
        <dbReference type="EMBL" id="MSU89390.1"/>
    </source>
</evidence>
<sequence length="111" mass="11959">MLAESTTAILARNEDWTGTAATEPYEAGWAREAVIFVRALKEPTGPQPRAIVEMSPDGMHWLPEGTALALPETEGGIAMARISHFGNWLRLRADFATGSGATVLVTLHLKS</sequence>